<dbReference type="Pfam" id="PF12789">
    <property type="entry name" value="PTR"/>
    <property type="match status" value="2"/>
</dbReference>
<feature type="compositionally biased region" description="Gly residues" evidence="1">
    <location>
        <begin position="9"/>
        <end position="21"/>
    </location>
</feature>
<evidence type="ECO:0000313" key="2">
    <source>
        <dbReference type="EMBL" id="AEO93628.1"/>
    </source>
</evidence>
<dbReference type="Proteomes" id="UP000009273">
    <property type="component" value="Segment"/>
</dbReference>
<protein>
    <submittedName>
        <fullName evidence="2">Gp369</fullName>
    </submittedName>
</protein>
<dbReference type="RefSeq" id="YP_009015672.1">
    <property type="nucleotide sequence ID" value="NC_023719.1"/>
</dbReference>
<name>G3MAB0_9CAUD</name>
<proteinExistence type="predicted"/>
<evidence type="ECO:0000313" key="3">
    <source>
        <dbReference type="Proteomes" id="UP000009273"/>
    </source>
</evidence>
<dbReference type="KEGG" id="vg:18563584"/>
<reference evidence="2 3" key="1">
    <citation type="submission" date="2011-09" db="EMBL/GenBank/DDBJ databases">
        <authorList>
            <person name="Pope W.H."/>
            <person name="Pedulla M.L."/>
            <person name="Ford M.E."/>
            <person name="Peebles C.L."/>
            <person name="Hatfull G.H."/>
            <person name="Hendrix R.W."/>
        </authorList>
    </citation>
    <scope>NUCLEOTIDE SEQUENCE [LARGE SCALE GENOMIC DNA]</scope>
    <source>
        <strain evidence="2">G</strain>
    </source>
</reference>
<sequence length="798" mass="85685">MSLYVGKPKGTGGGSSGGGGNANIDDTVISVTSTWSSNKINSAKADKAHNHEITDVVGLSEKLSNITPSEHTHAIADVLDLQLSLDGKADKTHIHQIGDVMGLAEKLETITPGDHNHEIDDITDLQLALDRKANTNHTHAIANITDLQSELDSKSSLIHKHEMSDINGLQTEFSKKADVNHTHTIANIPSLQTELDSKSNINHVHKWVEILEKPVSTPNNIDKAVTSTHTHTNRNVIDFLGGDGDTLTYKGQPIDGFKSVYSLTERNNIPMTERKNGMLCLTLEDGALYYLKGGIDNAFWEIFAVAAGGATSASSLEYTPTGELTAINVQAALDQLETNKADRKNLYTKTETDNLLAGHSHDYSSIANTPDLSSLHSHSNKATLDKFGESMGELTFKGKTVGTMIADIYDMDGDGVIDKAATLDGLVVSPSTLNYAVGLTGNIQAQINAISSGTVFKGEFNTWAAMLLALPNPSKGFWIFITADETKGGAKTQYYHDGTEWIYGGGSSNVPAATNTVLGGIKLAGVLENPNSTSDNPLLKATGVAPGIYNNANLIIDEDGRISHAENGSSAFINDDVVAEKETWSSNKINDELVKKSNSNHTHPQLHDADQLGNVKLDGTKVADKKIIAYNAVSGKAEWVDPTGGKVYVGSKVIPGDFRLVAGSYVNLFIDETAKTITINCTAMGGGGGVPTLTEITHTELVPAGGQVRLSLDAAFNKYDIRTLEMHNTESMVMSVSVFDQRIDGRRVYDSNKEISTYDIVNVPCHDKDQSEKIHLLLTNHGTKDTVASLIINTTSLI</sequence>
<evidence type="ECO:0000256" key="1">
    <source>
        <dbReference type="SAM" id="MobiDB-lite"/>
    </source>
</evidence>
<gene>
    <name evidence="2" type="primary">369</name>
    <name evidence="2" type="ORF">G_369</name>
</gene>
<organism evidence="2 3">
    <name type="scientific">Bacillus phage G</name>
    <dbReference type="NCBI Taxonomy" id="2884420"/>
    <lineage>
        <taxon>Viruses</taxon>
        <taxon>Duplodnaviria</taxon>
        <taxon>Heunggongvirae</taxon>
        <taxon>Uroviricota</taxon>
        <taxon>Caudoviricetes</taxon>
        <taxon>Donellivirus</taxon>
        <taxon>Donellivirus gee</taxon>
    </lineage>
</organism>
<dbReference type="GeneID" id="18563584"/>
<feature type="region of interest" description="Disordered" evidence="1">
    <location>
        <begin position="1"/>
        <end position="22"/>
    </location>
</feature>
<accession>G3MAB0</accession>
<keyword evidence="3" id="KW-1185">Reference proteome</keyword>
<dbReference type="OrthoDB" id="7422at10239"/>
<dbReference type="EMBL" id="JN638751">
    <property type="protein sequence ID" value="AEO93628.1"/>
    <property type="molecule type" value="Genomic_DNA"/>
</dbReference>